<name>A0ABR0T4L4_AURPU</name>
<dbReference type="EMBL" id="JASGXD010000026">
    <property type="protein sequence ID" value="KAK5999342.1"/>
    <property type="molecule type" value="Genomic_DNA"/>
</dbReference>
<gene>
    <name evidence="1" type="ORF">QM012_005560</name>
</gene>
<reference evidence="1 2" key="1">
    <citation type="submission" date="2023-11" db="EMBL/GenBank/DDBJ databases">
        <title>Draft genome sequence and annotation of the polyextremotolerant black yeast-like fungus Aureobasidium pullulans NRRL 62042.</title>
        <authorList>
            <person name="Dielentheis-Frenken M.R.E."/>
            <person name="Wibberg D."/>
            <person name="Blank L.M."/>
            <person name="Tiso T."/>
        </authorList>
    </citation>
    <scope>NUCLEOTIDE SEQUENCE [LARGE SCALE GENOMIC DNA]</scope>
    <source>
        <strain evidence="1 2">NRRL 62042</strain>
    </source>
</reference>
<organism evidence="1 2">
    <name type="scientific">Aureobasidium pullulans</name>
    <name type="common">Black yeast</name>
    <name type="synonym">Pullularia pullulans</name>
    <dbReference type="NCBI Taxonomy" id="5580"/>
    <lineage>
        <taxon>Eukaryota</taxon>
        <taxon>Fungi</taxon>
        <taxon>Dikarya</taxon>
        <taxon>Ascomycota</taxon>
        <taxon>Pezizomycotina</taxon>
        <taxon>Dothideomycetes</taxon>
        <taxon>Dothideomycetidae</taxon>
        <taxon>Dothideales</taxon>
        <taxon>Saccotheciaceae</taxon>
        <taxon>Aureobasidium</taxon>
    </lineage>
</organism>
<comment type="caution">
    <text evidence="1">The sequence shown here is derived from an EMBL/GenBank/DDBJ whole genome shotgun (WGS) entry which is preliminary data.</text>
</comment>
<dbReference type="PANTHER" id="PTHR38926:SF72">
    <property type="entry name" value="IM:7136021-RELATED"/>
    <property type="match status" value="1"/>
</dbReference>
<dbReference type="InterPro" id="IPR032675">
    <property type="entry name" value="LRR_dom_sf"/>
</dbReference>
<proteinExistence type="predicted"/>
<accession>A0ABR0T4L4</accession>
<dbReference type="SUPFAM" id="SSF52047">
    <property type="entry name" value="RNI-like"/>
    <property type="match status" value="1"/>
</dbReference>
<dbReference type="Gene3D" id="3.80.10.10">
    <property type="entry name" value="Ribonuclease Inhibitor"/>
    <property type="match status" value="1"/>
</dbReference>
<sequence>MASEAVVPQEKKVSLRTLSAVPAEVWQQILSDINDKTLRAVVLARCPASPQAVRLLWKDITPENGKLTTLYHNIEHNQQSLANHVQSITMLFEAPGEQLPTCSLMFPTLQRLRIVHNKKHKDVFTNTHAHIKTLLGPALTLLEIGSEDHEGSDAKPRVDNFLSTLKQCVNLHTLSIRACVQGSPAQFVQALRDCGNLKNLTLDKHTAPLVTPFAFKAIGSHPKLASLKVNKVVDMTLVSPISGLNAPFPSLSSLDLIIEADAVLTLLPDIQNLRSLRLVVIGTTSIFPAFSNLATLERLELQFDKFSLTRKDYTQLTFLVHLTHLELDGHAEDGSGLNTDMIDGISLANVLSQLPALQLFHLSANNTFDDEFLVALGRGCPKLTSLSFSGSFELVALCPESGVVFPQLLDLQISNVTSVNPWMDEVEEYELAADIADAVRKHAPRLSTFHSTSKERPFHTMLAYKVGGAWRQKTTRLSLLDGAQE</sequence>
<keyword evidence="2" id="KW-1185">Reference proteome</keyword>
<protein>
    <recommendedName>
        <fullName evidence="3">F-box domain-containing protein</fullName>
    </recommendedName>
</protein>
<evidence type="ECO:0000313" key="1">
    <source>
        <dbReference type="EMBL" id="KAK5999342.1"/>
    </source>
</evidence>
<evidence type="ECO:0000313" key="2">
    <source>
        <dbReference type="Proteomes" id="UP001341245"/>
    </source>
</evidence>
<dbReference type="Proteomes" id="UP001341245">
    <property type="component" value="Unassembled WGS sequence"/>
</dbReference>
<evidence type="ECO:0008006" key="3">
    <source>
        <dbReference type="Google" id="ProtNLM"/>
    </source>
</evidence>
<dbReference type="PANTHER" id="PTHR38926">
    <property type="entry name" value="F-BOX DOMAIN CONTAINING PROTEIN, EXPRESSED"/>
    <property type="match status" value="1"/>
</dbReference>